<proteinExistence type="predicted"/>
<dbReference type="GO" id="GO:0016301">
    <property type="term" value="F:kinase activity"/>
    <property type="evidence" value="ECO:0007669"/>
    <property type="project" value="UniProtKB-KW"/>
</dbReference>
<dbReference type="GO" id="GO:0003700">
    <property type="term" value="F:DNA-binding transcription factor activity"/>
    <property type="evidence" value="ECO:0007669"/>
    <property type="project" value="TreeGrafter"/>
</dbReference>
<dbReference type="RefSeq" id="WP_009497560.1">
    <property type="nucleotide sequence ID" value="NZ_FUYJ01000001.1"/>
</dbReference>
<keyword evidence="6" id="KW-0808">Transferase</keyword>
<dbReference type="InterPro" id="IPR000595">
    <property type="entry name" value="cNMP-bd_dom"/>
</dbReference>
<dbReference type="AlphaFoldDB" id="A0A1T4XNN4"/>
<dbReference type="CDD" id="cd00038">
    <property type="entry name" value="CAP_ED"/>
    <property type="match status" value="1"/>
</dbReference>
<dbReference type="PANTHER" id="PTHR24567:SF28">
    <property type="entry name" value="LISTERIOLYSIN REGULATORY PROTEIN"/>
    <property type="match status" value="1"/>
</dbReference>
<protein>
    <submittedName>
        <fullName evidence="6">cAMP-binding domain of CRP or a regulatory subunit of cAMP-dependent protein kinases</fullName>
    </submittedName>
</protein>
<gene>
    <name evidence="6" type="ORF">SAMN04244570_1101</name>
</gene>
<dbReference type="InterPro" id="IPR036390">
    <property type="entry name" value="WH_DNA-bd_sf"/>
</dbReference>
<dbReference type="SUPFAM" id="SSF51206">
    <property type="entry name" value="cAMP-binding domain-like"/>
    <property type="match status" value="1"/>
</dbReference>
<keyword evidence="7" id="KW-1185">Reference proteome</keyword>
<dbReference type="Gene3D" id="1.10.10.10">
    <property type="entry name" value="Winged helix-like DNA-binding domain superfamily/Winged helix DNA-binding domain"/>
    <property type="match status" value="1"/>
</dbReference>
<sequence length="200" mass="23367">MFDSYLKEGKRMFLKKNTVVYEQGTKGAGFYYVADGMVKMSMKVFEGKERILELVDSGKTFGELSIDRKCYVSSAITMENSVIYYLEYNKIQELVMKDKSVRNMFYSSVIDKLKQLGDIIQYKSLSVEEQLAHLLIGICRENNHYEIPLNQQQLTNYTGLTRITIYKITKEWNEKKLIIKKEGKLFIRCPKKLLEYVSAL</sequence>
<evidence type="ECO:0000313" key="6">
    <source>
        <dbReference type="EMBL" id="SKA91154.1"/>
    </source>
</evidence>
<evidence type="ECO:0000256" key="3">
    <source>
        <dbReference type="ARBA" id="ARBA00023159"/>
    </source>
</evidence>
<feature type="domain" description="Cyclic nucleotide-binding" evidence="5">
    <location>
        <begin position="1"/>
        <end position="112"/>
    </location>
</feature>
<keyword evidence="4" id="KW-0804">Transcription</keyword>
<organism evidence="6 7">
    <name type="scientific">Sporosarcina newyorkensis</name>
    <dbReference type="NCBI Taxonomy" id="759851"/>
    <lineage>
        <taxon>Bacteria</taxon>
        <taxon>Bacillati</taxon>
        <taxon>Bacillota</taxon>
        <taxon>Bacilli</taxon>
        <taxon>Bacillales</taxon>
        <taxon>Caryophanaceae</taxon>
        <taxon>Sporosarcina</taxon>
    </lineage>
</organism>
<evidence type="ECO:0000256" key="4">
    <source>
        <dbReference type="ARBA" id="ARBA00023163"/>
    </source>
</evidence>
<dbReference type="Pfam" id="PF00027">
    <property type="entry name" value="cNMP_binding"/>
    <property type="match status" value="1"/>
</dbReference>
<dbReference type="Gene3D" id="2.60.120.10">
    <property type="entry name" value="Jelly Rolls"/>
    <property type="match status" value="1"/>
</dbReference>
<keyword evidence="2" id="KW-0238">DNA-binding</keyword>
<accession>A0A1T4XNN4</accession>
<dbReference type="PROSITE" id="PS50042">
    <property type="entry name" value="CNMP_BINDING_3"/>
    <property type="match status" value="1"/>
</dbReference>
<dbReference type="InterPro" id="IPR018490">
    <property type="entry name" value="cNMP-bd_dom_sf"/>
</dbReference>
<evidence type="ECO:0000256" key="1">
    <source>
        <dbReference type="ARBA" id="ARBA00023015"/>
    </source>
</evidence>
<dbReference type="SUPFAM" id="SSF46785">
    <property type="entry name" value="Winged helix' DNA-binding domain"/>
    <property type="match status" value="1"/>
</dbReference>
<dbReference type="GO" id="GO:0003677">
    <property type="term" value="F:DNA binding"/>
    <property type="evidence" value="ECO:0007669"/>
    <property type="project" value="UniProtKB-KW"/>
</dbReference>
<dbReference type="EMBL" id="FUYJ01000001">
    <property type="protein sequence ID" value="SKA91154.1"/>
    <property type="molecule type" value="Genomic_DNA"/>
</dbReference>
<dbReference type="Proteomes" id="UP000190042">
    <property type="component" value="Unassembled WGS sequence"/>
</dbReference>
<dbReference type="GO" id="GO:0005829">
    <property type="term" value="C:cytosol"/>
    <property type="evidence" value="ECO:0007669"/>
    <property type="project" value="TreeGrafter"/>
</dbReference>
<reference evidence="7" key="1">
    <citation type="submission" date="2017-02" db="EMBL/GenBank/DDBJ databases">
        <authorList>
            <person name="Varghese N."/>
            <person name="Submissions S."/>
        </authorList>
    </citation>
    <scope>NUCLEOTIDE SEQUENCE [LARGE SCALE GENOMIC DNA]</scope>
    <source>
        <strain evidence="7">DSM 23966</strain>
    </source>
</reference>
<dbReference type="InterPro" id="IPR050397">
    <property type="entry name" value="Env_Response_Regulators"/>
</dbReference>
<keyword evidence="1" id="KW-0805">Transcription regulation</keyword>
<dbReference type="PANTHER" id="PTHR24567">
    <property type="entry name" value="CRP FAMILY TRANSCRIPTIONAL REGULATORY PROTEIN"/>
    <property type="match status" value="1"/>
</dbReference>
<dbReference type="InterPro" id="IPR012318">
    <property type="entry name" value="HTH_CRP"/>
</dbReference>
<evidence type="ECO:0000313" key="7">
    <source>
        <dbReference type="Proteomes" id="UP000190042"/>
    </source>
</evidence>
<keyword evidence="6" id="KW-0418">Kinase</keyword>
<dbReference type="InterPro" id="IPR036388">
    <property type="entry name" value="WH-like_DNA-bd_sf"/>
</dbReference>
<evidence type="ECO:0000256" key="2">
    <source>
        <dbReference type="ARBA" id="ARBA00023125"/>
    </source>
</evidence>
<dbReference type="InterPro" id="IPR014710">
    <property type="entry name" value="RmlC-like_jellyroll"/>
</dbReference>
<dbReference type="Pfam" id="PF13545">
    <property type="entry name" value="HTH_Crp_2"/>
    <property type="match status" value="1"/>
</dbReference>
<evidence type="ECO:0000259" key="5">
    <source>
        <dbReference type="PROSITE" id="PS50042"/>
    </source>
</evidence>
<name>A0A1T4XNN4_9BACL</name>
<keyword evidence="3" id="KW-0010">Activator</keyword>